<dbReference type="GO" id="GO:0051537">
    <property type="term" value="F:2 iron, 2 sulfur cluster binding"/>
    <property type="evidence" value="ECO:0007669"/>
    <property type="project" value="UniProtKB-KW"/>
</dbReference>
<evidence type="ECO:0000313" key="6">
    <source>
        <dbReference type="EMBL" id="RAO78468.1"/>
    </source>
</evidence>
<dbReference type="PIRSF" id="PIRSF009180">
    <property type="entry name" value="UCP009180"/>
    <property type="match status" value="1"/>
</dbReference>
<evidence type="ECO:0000256" key="1">
    <source>
        <dbReference type="ARBA" id="ARBA00022714"/>
    </source>
</evidence>
<protein>
    <submittedName>
        <fullName evidence="6">Iron-binding protein</fullName>
    </submittedName>
</protein>
<dbReference type="GO" id="GO:0005737">
    <property type="term" value="C:cytoplasm"/>
    <property type="evidence" value="ECO:0007669"/>
    <property type="project" value="UniProtKB-ARBA"/>
</dbReference>
<keyword evidence="1" id="KW-0001">2Fe-2S</keyword>
<dbReference type="InterPro" id="IPR052950">
    <property type="entry name" value="CISD"/>
</dbReference>
<evidence type="ECO:0000259" key="5">
    <source>
        <dbReference type="SMART" id="SM00704"/>
    </source>
</evidence>
<keyword evidence="4" id="KW-0411">Iron-sulfur</keyword>
<sequence>MKPRIKILKDGPCLVMGNIPLYYGEIVTDEEGHTIDIIEKGEYTPKGTYILCRCGGSNDKPYCDGTHSIIGFDGAETASRDPYISRALTFESEKVRLTDLPELCDHSRFCMRAGGIRELIKKGDPESIKTAIEEAEICPSGRLVLWFKDTGTAYEKKFEKSIVVIYDKQKKCEGPLWVRGGIPIESSDEYEYEVRNRVTLCRCGLSENKPFCDGSHWMTSEEKLAFKKKWGLL</sequence>
<reference evidence="6 7" key="1">
    <citation type="submission" date="2018-06" db="EMBL/GenBank/DDBJ databases">
        <title>Draft genome sequence of hyperthermophilic methanogen Methanothermobacter tenebrarum sp. MCM-B 1447.</title>
        <authorList>
            <person name="Pore S.D."/>
            <person name="Dagar S."/>
            <person name="Dhakephalkar P.K."/>
        </authorList>
    </citation>
    <scope>NUCLEOTIDE SEQUENCE [LARGE SCALE GENOMIC DNA]</scope>
    <source>
        <strain evidence="6 7">MCM B 1447</strain>
    </source>
</reference>
<evidence type="ECO:0000256" key="3">
    <source>
        <dbReference type="ARBA" id="ARBA00023004"/>
    </source>
</evidence>
<dbReference type="Gene3D" id="3.40.5.90">
    <property type="entry name" value="CDGSH iron-sulfur domain, mitoNEET-type"/>
    <property type="match status" value="2"/>
</dbReference>
<keyword evidence="3" id="KW-0408">Iron</keyword>
<accession>A0A328P846</accession>
<dbReference type="EMBL" id="QLOE01000015">
    <property type="protein sequence ID" value="RAO78468.1"/>
    <property type="molecule type" value="Genomic_DNA"/>
</dbReference>
<dbReference type="PANTHER" id="PTHR46491:SF3">
    <property type="entry name" value="CDGSH IRON-SULFUR DOMAIN-CONTAINING PROTEIN 3, MITOCHONDRIAL"/>
    <property type="match status" value="1"/>
</dbReference>
<dbReference type="Proteomes" id="UP000249782">
    <property type="component" value="Unassembled WGS sequence"/>
</dbReference>
<keyword evidence="2" id="KW-0479">Metal-binding</keyword>
<dbReference type="InterPro" id="IPR010693">
    <property type="entry name" value="Divergent_4Fe-4S_mono-cluster"/>
</dbReference>
<dbReference type="RefSeq" id="WP_112094532.1">
    <property type="nucleotide sequence ID" value="NZ_QLOE01000015.1"/>
</dbReference>
<gene>
    <name evidence="6" type="ORF">DPC56_07890</name>
</gene>
<evidence type="ECO:0000256" key="2">
    <source>
        <dbReference type="ARBA" id="ARBA00022723"/>
    </source>
</evidence>
<proteinExistence type="predicted"/>
<keyword evidence="7" id="KW-1185">Reference proteome</keyword>
<dbReference type="Pfam" id="PF06902">
    <property type="entry name" value="Fer4_19"/>
    <property type="match status" value="1"/>
</dbReference>
<feature type="domain" description="Iron-binding zinc finger CDGSH type" evidence="5">
    <location>
        <begin position="36"/>
        <end position="73"/>
    </location>
</feature>
<dbReference type="OrthoDB" id="5781at2157"/>
<dbReference type="SMART" id="SM00704">
    <property type="entry name" value="ZnF_CDGSH"/>
    <property type="match status" value="2"/>
</dbReference>
<evidence type="ECO:0000256" key="4">
    <source>
        <dbReference type="ARBA" id="ARBA00023014"/>
    </source>
</evidence>
<comment type="caution">
    <text evidence="6">The sequence shown here is derived from an EMBL/GenBank/DDBJ whole genome shotgun (WGS) entry which is preliminary data.</text>
</comment>
<dbReference type="AlphaFoldDB" id="A0A328P846"/>
<evidence type="ECO:0000313" key="7">
    <source>
        <dbReference type="Proteomes" id="UP000249782"/>
    </source>
</evidence>
<dbReference type="InterPro" id="IPR042216">
    <property type="entry name" value="MitoNEET_CISD"/>
</dbReference>
<dbReference type="InterPro" id="IPR016548">
    <property type="entry name" value="UCP009180"/>
</dbReference>
<dbReference type="PANTHER" id="PTHR46491">
    <property type="entry name" value="CDGSH IRON SULFUR DOMAIN PROTEIN HOMOLOG"/>
    <property type="match status" value="1"/>
</dbReference>
<dbReference type="GO" id="GO:0046872">
    <property type="term" value="F:metal ion binding"/>
    <property type="evidence" value="ECO:0007669"/>
    <property type="project" value="UniProtKB-KW"/>
</dbReference>
<name>A0A328P846_9EURY</name>
<dbReference type="Pfam" id="PF09360">
    <property type="entry name" value="zf-CDGSH"/>
    <property type="match status" value="2"/>
</dbReference>
<organism evidence="6 7">
    <name type="scientific">Methanothermobacter tenebrarum</name>
    <dbReference type="NCBI Taxonomy" id="680118"/>
    <lineage>
        <taxon>Archaea</taxon>
        <taxon>Methanobacteriati</taxon>
        <taxon>Methanobacteriota</taxon>
        <taxon>Methanomada group</taxon>
        <taxon>Methanobacteria</taxon>
        <taxon>Methanobacteriales</taxon>
        <taxon>Methanobacteriaceae</taxon>
        <taxon>Methanothermobacter</taxon>
    </lineage>
</organism>
<feature type="domain" description="Iron-binding zinc finger CDGSH type" evidence="5">
    <location>
        <begin position="185"/>
        <end position="222"/>
    </location>
</feature>
<dbReference type="InterPro" id="IPR018967">
    <property type="entry name" value="FeS-contain_CDGSH-typ"/>
</dbReference>